<dbReference type="AlphaFoldDB" id="A0AA86UX00"/>
<evidence type="ECO:0000313" key="4">
    <source>
        <dbReference type="Proteomes" id="UP001642409"/>
    </source>
</evidence>
<dbReference type="EMBL" id="CAXDID020000034">
    <property type="protein sequence ID" value="CAL5996085.1"/>
    <property type="molecule type" value="Genomic_DNA"/>
</dbReference>
<protein>
    <submittedName>
        <fullName evidence="2">Annexin 9</fullName>
    </submittedName>
    <submittedName>
        <fullName evidence="3">Annexin_9</fullName>
    </submittedName>
</protein>
<evidence type="ECO:0000313" key="3">
    <source>
        <dbReference type="EMBL" id="CAL5996085.1"/>
    </source>
</evidence>
<dbReference type="GO" id="GO:0005509">
    <property type="term" value="F:calcium ion binding"/>
    <property type="evidence" value="ECO:0007669"/>
    <property type="project" value="InterPro"/>
</dbReference>
<name>A0AA86UX00_9EUKA</name>
<sequence>MKGVENEIQKTCWNHYICDITFRCYFCWFFSSFATFAVHCSAQCSMFFIRSITSIFSKKLYINYICEFIKFDFYYLYLLNYLILINNNQFPLPDMLLAILTYELLNKDQSAIYAVQVKQALFGMRIVNFTQLIGIINETSQLERQQVTKKYLSMYNTSIANDVLKNIHGNFGTLLSNLFEDPYSIWAELIHDAAIANQTINLALAVLSLDDADIEPVKSYYLQKYNATVDSIFTEEDPSSVLLKKWVENDRTEINSSVEVQKDYEALIIIMTQIQRKDFKHGAELFSLENDKQIRSIIDQSLSGQARIIFTLAYYMMVDQETAAQIVLQQYINYPGILAYIIPALCDRFASLSSDTLQVIGSKLGDTLRAAWK</sequence>
<keyword evidence="1" id="KW-0472">Membrane</keyword>
<keyword evidence="1" id="KW-0812">Transmembrane</keyword>
<dbReference type="Proteomes" id="UP001642409">
    <property type="component" value="Unassembled WGS sequence"/>
</dbReference>
<feature type="transmembrane region" description="Helical" evidence="1">
    <location>
        <begin position="28"/>
        <end position="49"/>
    </location>
</feature>
<dbReference type="EMBL" id="CATOUU010001090">
    <property type="protein sequence ID" value="CAI9971349.1"/>
    <property type="molecule type" value="Genomic_DNA"/>
</dbReference>
<organism evidence="2">
    <name type="scientific">Hexamita inflata</name>
    <dbReference type="NCBI Taxonomy" id="28002"/>
    <lineage>
        <taxon>Eukaryota</taxon>
        <taxon>Metamonada</taxon>
        <taxon>Diplomonadida</taxon>
        <taxon>Hexamitidae</taxon>
        <taxon>Hexamitinae</taxon>
        <taxon>Hexamita</taxon>
    </lineage>
</organism>
<comment type="caution">
    <text evidence="2">The sequence shown here is derived from an EMBL/GenBank/DDBJ whole genome shotgun (WGS) entry which is preliminary data.</text>
</comment>
<dbReference type="GO" id="GO:0005544">
    <property type="term" value="F:calcium-dependent phospholipid binding"/>
    <property type="evidence" value="ECO:0007669"/>
    <property type="project" value="InterPro"/>
</dbReference>
<proteinExistence type="predicted"/>
<gene>
    <name evidence="3" type="ORF">HINF_LOCUS14537</name>
    <name evidence="2" type="ORF">HINF_LOCUS58994</name>
</gene>
<dbReference type="InterPro" id="IPR037104">
    <property type="entry name" value="Annexin_sf"/>
</dbReference>
<evidence type="ECO:0000256" key="1">
    <source>
        <dbReference type="SAM" id="Phobius"/>
    </source>
</evidence>
<dbReference type="SUPFAM" id="SSF47874">
    <property type="entry name" value="Annexin"/>
    <property type="match status" value="1"/>
</dbReference>
<reference evidence="2" key="1">
    <citation type="submission" date="2023-06" db="EMBL/GenBank/DDBJ databases">
        <authorList>
            <person name="Kurt Z."/>
        </authorList>
    </citation>
    <scope>NUCLEOTIDE SEQUENCE</scope>
</reference>
<keyword evidence="1" id="KW-1133">Transmembrane helix</keyword>
<keyword evidence="4" id="KW-1185">Reference proteome</keyword>
<evidence type="ECO:0000313" key="2">
    <source>
        <dbReference type="EMBL" id="CAI9971349.1"/>
    </source>
</evidence>
<reference evidence="3 4" key="2">
    <citation type="submission" date="2024-07" db="EMBL/GenBank/DDBJ databases">
        <authorList>
            <person name="Akdeniz Z."/>
        </authorList>
    </citation>
    <scope>NUCLEOTIDE SEQUENCE [LARGE SCALE GENOMIC DNA]</scope>
</reference>
<accession>A0AA86UX00</accession>